<evidence type="ECO:0000256" key="5">
    <source>
        <dbReference type="RuleBase" id="RU004262"/>
    </source>
</evidence>
<gene>
    <name evidence="9" type="primary">106084979</name>
</gene>
<dbReference type="GO" id="GO:0016042">
    <property type="term" value="P:lipid catabolic process"/>
    <property type="evidence" value="ECO:0007669"/>
    <property type="project" value="TreeGrafter"/>
</dbReference>
<dbReference type="STRING" id="35570.A0A1I8NUR6"/>
<dbReference type="GO" id="GO:0016298">
    <property type="term" value="F:lipase activity"/>
    <property type="evidence" value="ECO:0007669"/>
    <property type="project" value="InterPro"/>
</dbReference>
<sequence length="410" mass="44720">MNPLKALCVVALLAASVLAVPNQQQSLKHKPTQWLSINQLKAAPSVEDVSIENLERMPLDEGAKALQTIYHVSQINNDLKPAFTPSPSNIPVTIVKSNGQMVSTTLDKLAGTTKQMPDFGNQEVTVFITGLPSQKSETVRTANHDLVGAYVERFNYENSKSHGEAPNAGNLVIIDLGEQLSTSKHYMLLDIRETGNQIAHELIKMMEMCGIPPNSVHIVAQNIASHVAGQAGREFERETGKQISRITALDPSPVYAKICNCLLSLSRGDAEFVDAIHTSAWGMGTTERVGDVDIFPNGPSKGVPGCDNVVKASMRATHYFAESVRPGQEHSFPAEETSSFDELRSKNTCGKRVYMGLAIDKDAEGDFMLEVNEKSPFGKRTPAHQQRNCHRAHKSSSSSSTSSKYWSSSN</sequence>
<dbReference type="PANTHER" id="PTHR11610">
    <property type="entry name" value="LIPASE"/>
    <property type="match status" value="1"/>
</dbReference>
<feature type="compositionally biased region" description="Low complexity" evidence="6">
    <location>
        <begin position="395"/>
        <end position="410"/>
    </location>
</feature>
<dbReference type="EnsemblMetazoa" id="SCAU002213-RA">
    <property type="protein sequence ID" value="SCAU002213-PA"/>
    <property type="gene ID" value="SCAU002213"/>
</dbReference>
<feature type="signal peptide" evidence="7">
    <location>
        <begin position="1"/>
        <end position="19"/>
    </location>
</feature>
<dbReference type="Proteomes" id="UP000095300">
    <property type="component" value="Unassembled WGS sequence"/>
</dbReference>
<proteinExistence type="inferred from homology"/>
<keyword evidence="10" id="KW-1185">Reference proteome</keyword>
<evidence type="ECO:0000256" key="2">
    <source>
        <dbReference type="ARBA" id="ARBA00010701"/>
    </source>
</evidence>
<feature type="chain" id="PRO_5009325553" description="Lipase domain-containing protein" evidence="7">
    <location>
        <begin position="20"/>
        <end position="410"/>
    </location>
</feature>
<dbReference type="AlphaFoldDB" id="A0A1I8NUR6"/>
<evidence type="ECO:0000256" key="3">
    <source>
        <dbReference type="ARBA" id="ARBA00022525"/>
    </source>
</evidence>
<organism evidence="9 10">
    <name type="scientific">Stomoxys calcitrans</name>
    <name type="common">Stable fly</name>
    <name type="synonym">Conops calcitrans</name>
    <dbReference type="NCBI Taxonomy" id="35570"/>
    <lineage>
        <taxon>Eukaryota</taxon>
        <taxon>Metazoa</taxon>
        <taxon>Ecdysozoa</taxon>
        <taxon>Arthropoda</taxon>
        <taxon>Hexapoda</taxon>
        <taxon>Insecta</taxon>
        <taxon>Pterygota</taxon>
        <taxon>Neoptera</taxon>
        <taxon>Endopterygota</taxon>
        <taxon>Diptera</taxon>
        <taxon>Brachycera</taxon>
        <taxon>Muscomorpha</taxon>
        <taxon>Muscoidea</taxon>
        <taxon>Muscidae</taxon>
        <taxon>Stomoxys</taxon>
    </lineage>
</organism>
<keyword evidence="4 7" id="KW-0732">Signal</keyword>
<comment type="similarity">
    <text evidence="2 5">Belongs to the AB hydrolase superfamily. Lipase family.</text>
</comment>
<comment type="subcellular location">
    <subcellularLocation>
        <location evidence="1">Secreted</location>
    </subcellularLocation>
</comment>
<evidence type="ECO:0000256" key="1">
    <source>
        <dbReference type="ARBA" id="ARBA00004613"/>
    </source>
</evidence>
<evidence type="ECO:0000313" key="9">
    <source>
        <dbReference type="EnsemblMetazoa" id="SCAU002213-PA"/>
    </source>
</evidence>
<dbReference type="Pfam" id="PF00151">
    <property type="entry name" value="Lipase"/>
    <property type="match status" value="1"/>
</dbReference>
<accession>A0A1I8NUR6</accession>
<name>A0A1I8NUR6_STOCA</name>
<dbReference type="GO" id="GO:0005615">
    <property type="term" value="C:extracellular space"/>
    <property type="evidence" value="ECO:0007669"/>
    <property type="project" value="TreeGrafter"/>
</dbReference>
<protein>
    <recommendedName>
        <fullName evidence="8">Lipase domain-containing protein</fullName>
    </recommendedName>
</protein>
<dbReference type="SUPFAM" id="SSF53474">
    <property type="entry name" value="alpha/beta-Hydrolases"/>
    <property type="match status" value="1"/>
</dbReference>
<dbReference type="GO" id="GO:0017171">
    <property type="term" value="F:serine hydrolase activity"/>
    <property type="evidence" value="ECO:0007669"/>
    <property type="project" value="TreeGrafter"/>
</dbReference>
<feature type="region of interest" description="Disordered" evidence="6">
    <location>
        <begin position="374"/>
        <end position="410"/>
    </location>
</feature>
<reference evidence="9" key="1">
    <citation type="submission" date="2020-05" db="UniProtKB">
        <authorList>
            <consortium name="EnsemblMetazoa"/>
        </authorList>
    </citation>
    <scope>IDENTIFICATION</scope>
    <source>
        <strain evidence="9">USDA</strain>
    </source>
</reference>
<dbReference type="OrthoDB" id="6770740at2759"/>
<dbReference type="InterPro" id="IPR000734">
    <property type="entry name" value="TAG_lipase"/>
</dbReference>
<evidence type="ECO:0000256" key="7">
    <source>
        <dbReference type="SAM" id="SignalP"/>
    </source>
</evidence>
<dbReference type="InterPro" id="IPR029058">
    <property type="entry name" value="AB_hydrolase_fold"/>
</dbReference>
<evidence type="ECO:0000259" key="8">
    <source>
        <dbReference type="Pfam" id="PF00151"/>
    </source>
</evidence>
<dbReference type="PANTHER" id="PTHR11610:SF149">
    <property type="entry name" value="FI01450P-RELATED"/>
    <property type="match status" value="1"/>
</dbReference>
<dbReference type="InterPro" id="IPR013818">
    <property type="entry name" value="Lipase"/>
</dbReference>
<dbReference type="KEGG" id="scac:106084979"/>
<feature type="domain" description="Lipase" evidence="8">
    <location>
        <begin position="166"/>
        <end position="377"/>
    </location>
</feature>
<dbReference type="Gene3D" id="3.40.50.1820">
    <property type="entry name" value="alpha/beta hydrolase"/>
    <property type="match status" value="1"/>
</dbReference>
<dbReference type="VEuPathDB" id="VectorBase:SCAU002213"/>
<keyword evidence="3" id="KW-0964">Secreted</keyword>
<evidence type="ECO:0000313" key="10">
    <source>
        <dbReference type="Proteomes" id="UP000095300"/>
    </source>
</evidence>
<evidence type="ECO:0000256" key="4">
    <source>
        <dbReference type="ARBA" id="ARBA00022729"/>
    </source>
</evidence>
<evidence type="ECO:0000256" key="6">
    <source>
        <dbReference type="SAM" id="MobiDB-lite"/>
    </source>
</evidence>